<feature type="transmembrane region" description="Helical" evidence="1">
    <location>
        <begin position="29"/>
        <end position="50"/>
    </location>
</feature>
<feature type="transmembrane region" description="Helical" evidence="1">
    <location>
        <begin position="120"/>
        <end position="138"/>
    </location>
</feature>
<comment type="caution">
    <text evidence="2">The sequence shown here is derived from an EMBL/GenBank/DDBJ whole genome shotgun (WGS) entry which is preliminary data.</text>
</comment>
<evidence type="ECO:0000313" key="3">
    <source>
        <dbReference type="Proteomes" id="UP000249254"/>
    </source>
</evidence>
<dbReference type="AlphaFoldDB" id="A0A328ATM8"/>
<dbReference type="EMBL" id="QFYQ01000001">
    <property type="protein sequence ID" value="RAK56288.1"/>
    <property type="molecule type" value="Genomic_DNA"/>
</dbReference>
<keyword evidence="3" id="KW-1185">Reference proteome</keyword>
<feature type="transmembrane region" description="Helical" evidence="1">
    <location>
        <begin position="57"/>
        <end position="80"/>
    </location>
</feature>
<sequence>MVQALAVTILFAIPLRLWGLQLPEPVFPMAVVFAWAVIRPSVLAPFATVLMGLFLDIVWGGAFGLWALILLIAYGLVLGGRSMTAGQSRGALWVWYGVVTAVSMGVGFLVVSVRDHAMPSLIATGWQYLATIVLYPFAHRLIDMFEDADVRFR</sequence>
<feature type="transmembrane region" description="Helical" evidence="1">
    <location>
        <begin position="92"/>
        <end position="113"/>
    </location>
</feature>
<keyword evidence="1" id="KW-1133">Transmembrane helix</keyword>
<evidence type="ECO:0000313" key="2">
    <source>
        <dbReference type="EMBL" id="RAK56288.1"/>
    </source>
</evidence>
<dbReference type="OrthoDB" id="7203647at2"/>
<protein>
    <recommendedName>
        <fullName evidence="4">Rod shape-determining protein MreD</fullName>
    </recommendedName>
</protein>
<organism evidence="2 3">
    <name type="scientific">Phenylobacterium soli</name>
    <dbReference type="NCBI Taxonomy" id="2170551"/>
    <lineage>
        <taxon>Bacteria</taxon>
        <taxon>Pseudomonadati</taxon>
        <taxon>Pseudomonadota</taxon>
        <taxon>Alphaproteobacteria</taxon>
        <taxon>Caulobacterales</taxon>
        <taxon>Caulobacteraceae</taxon>
        <taxon>Phenylobacterium</taxon>
    </lineage>
</organism>
<evidence type="ECO:0000256" key="1">
    <source>
        <dbReference type="SAM" id="Phobius"/>
    </source>
</evidence>
<accession>A0A328ATM8</accession>
<name>A0A328ATM8_9CAUL</name>
<evidence type="ECO:0008006" key="4">
    <source>
        <dbReference type="Google" id="ProtNLM"/>
    </source>
</evidence>
<keyword evidence="1" id="KW-0812">Transmembrane</keyword>
<reference evidence="3" key="1">
    <citation type="submission" date="2018-05" db="EMBL/GenBank/DDBJ databases">
        <authorList>
            <person name="Li X."/>
        </authorList>
    </citation>
    <scope>NUCLEOTIDE SEQUENCE [LARGE SCALE GENOMIC DNA]</scope>
    <source>
        <strain evidence="3">LX32</strain>
    </source>
</reference>
<gene>
    <name evidence="2" type="ORF">DJ017_09535</name>
</gene>
<keyword evidence="1" id="KW-0472">Membrane</keyword>
<proteinExistence type="predicted"/>
<dbReference type="Proteomes" id="UP000249254">
    <property type="component" value="Unassembled WGS sequence"/>
</dbReference>